<dbReference type="SUPFAM" id="SSF46689">
    <property type="entry name" value="Homeodomain-like"/>
    <property type="match status" value="1"/>
</dbReference>
<dbReference type="EMBL" id="CP067140">
    <property type="protein sequence ID" value="WCR02733.1"/>
    <property type="molecule type" value="Genomic_DNA"/>
</dbReference>
<keyword evidence="7" id="KW-1185">Reference proteome</keyword>
<dbReference type="GO" id="GO:0003677">
    <property type="term" value="F:DNA binding"/>
    <property type="evidence" value="ECO:0007669"/>
    <property type="project" value="UniProtKB-UniRule"/>
</dbReference>
<evidence type="ECO:0000313" key="6">
    <source>
        <dbReference type="Proteomes" id="UP000186216"/>
    </source>
</evidence>
<evidence type="ECO:0000313" key="4">
    <source>
        <dbReference type="EMBL" id="SIT09092.1"/>
    </source>
</evidence>
<dbReference type="Pfam" id="PF00440">
    <property type="entry name" value="TetR_N"/>
    <property type="match status" value="1"/>
</dbReference>
<gene>
    <name evidence="5" type="ORF">JHX88_18120</name>
    <name evidence="4" type="ORF">SAMN05421772_11729</name>
</gene>
<dbReference type="InterPro" id="IPR001647">
    <property type="entry name" value="HTH_TetR"/>
</dbReference>
<evidence type="ECO:0000313" key="5">
    <source>
        <dbReference type="EMBL" id="WCR02733.1"/>
    </source>
</evidence>
<organism evidence="4 6">
    <name type="scientific">Paracoccus saliphilus</name>
    <dbReference type="NCBI Taxonomy" id="405559"/>
    <lineage>
        <taxon>Bacteria</taxon>
        <taxon>Pseudomonadati</taxon>
        <taxon>Pseudomonadota</taxon>
        <taxon>Alphaproteobacteria</taxon>
        <taxon>Rhodobacterales</taxon>
        <taxon>Paracoccaceae</taxon>
        <taxon>Paracoccus</taxon>
    </lineage>
</organism>
<sequence length="209" mass="23023">MEIARKAAILFWERGVARTRGEDIAAASGLSKRTVWRHFRSKEACVEPLLSATCYRLVTWLEDWPPSLPLEKHLTQAVRPDLQPAQDRSDDIAAVRLVSILPQEPALRTAWLMACAAAEKDFVTVVARRAGLREEAFEARLCAAAMMAAVRVANETFAESAVVRGESYSLQGVLSRLGAAMRSAATLPICDPVFDDWRRAISDTGGELQ</sequence>
<dbReference type="InterPro" id="IPR041347">
    <property type="entry name" value="MftR_C"/>
</dbReference>
<dbReference type="AlphaFoldDB" id="A0AA45W7F2"/>
<accession>A0AA45W7F2</accession>
<proteinExistence type="predicted"/>
<evidence type="ECO:0000256" key="1">
    <source>
        <dbReference type="ARBA" id="ARBA00023125"/>
    </source>
</evidence>
<evidence type="ECO:0000313" key="7">
    <source>
        <dbReference type="Proteomes" id="UP001215549"/>
    </source>
</evidence>
<feature type="DNA-binding region" description="H-T-H motif" evidence="2">
    <location>
        <begin position="20"/>
        <end position="39"/>
    </location>
</feature>
<name>A0AA45W7F2_9RHOB</name>
<reference evidence="5 7" key="2">
    <citation type="submission" date="2021-01" db="EMBL/GenBank/DDBJ databases">
        <title>Biogeographic distribution of Paracoccus.</title>
        <authorList>
            <person name="Hollensteiner J."/>
            <person name="Leineberger J."/>
            <person name="Brinkhoff T."/>
            <person name="Daniel R."/>
        </authorList>
    </citation>
    <scope>NUCLEOTIDE SEQUENCE [LARGE SCALE GENOMIC DNA]</scope>
    <source>
        <strain evidence="5 7">DSM 18447</strain>
    </source>
</reference>
<dbReference type="PROSITE" id="PS50977">
    <property type="entry name" value="HTH_TETR_2"/>
    <property type="match status" value="1"/>
</dbReference>
<dbReference type="Gene3D" id="1.10.357.10">
    <property type="entry name" value="Tetracycline Repressor, domain 2"/>
    <property type="match status" value="1"/>
</dbReference>
<dbReference type="EMBL" id="FTOU01000017">
    <property type="protein sequence ID" value="SIT09092.1"/>
    <property type="molecule type" value="Genomic_DNA"/>
</dbReference>
<dbReference type="Pfam" id="PF17754">
    <property type="entry name" value="TetR_C_14"/>
    <property type="match status" value="1"/>
</dbReference>
<dbReference type="Proteomes" id="UP001215549">
    <property type="component" value="Chromosome"/>
</dbReference>
<dbReference type="PRINTS" id="PR00455">
    <property type="entry name" value="HTHTETR"/>
</dbReference>
<feature type="domain" description="HTH tetR-type" evidence="3">
    <location>
        <begin position="1"/>
        <end position="57"/>
    </location>
</feature>
<protein>
    <submittedName>
        <fullName evidence="5">TetR/AcrR family transcriptional regulator</fullName>
    </submittedName>
    <submittedName>
        <fullName evidence="4">Transcriptional regulator, TetR family</fullName>
    </submittedName>
</protein>
<dbReference type="RefSeq" id="WP_076527875.1">
    <property type="nucleotide sequence ID" value="NZ_CP067140.1"/>
</dbReference>
<evidence type="ECO:0000259" key="3">
    <source>
        <dbReference type="PROSITE" id="PS50977"/>
    </source>
</evidence>
<dbReference type="Proteomes" id="UP000186216">
    <property type="component" value="Unassembled WGS sequence"/>
</dbReference>
<dbReference type="InterPro" id="IPR009057">
    <property type="entry name" value="Homeodomain-like_sf"/>
</dbReference>
<keyword evidence="1 2" id="KW-0238">DNA-binding</keyword>
<reference evidence="4 6" key="1">
    <citation type="submission" date="2017-01" db="EMBL/GenBank/DDBJ databases">
        <authorList>
            <person name="Varghese N."/>
            <person name="Submissions S."/>
        </authorList>
    </citation>
    <scope>NUCLEOTIDE SEQUENCE [LARGE SCALE GENOMIC DNA]</scope>
    <source>
        <strain evidence="4 6">DSM 18447</strain>
    </source>
</reference>
<evidence type="ECO:0000256" key="2">
    <source>
        <dbReference type="PROSITE-ProRule" id="PRU00335"/>
    </source>
</evidence>